<comment type="caution">
    <text evidence="2">The sequence shown here is derived from an EMBL/GenBank/DDBJ whole genome shotgun (WGS) entry which is preliminary data.</text>
</comment>
<feature type="domain" description="SCP" evidence="1">
    <location>
        <begin position="59"/>
        <end position="171"/>
    </location>
</feature>
<dbReference type="RefSeq" id="WP_122111366.1">
    <property type="nucleotide sequence ID" value="NZ_QOKZ01000002.1"/>
</dbReference>
<sequence>MNLRPVFTFALCLTALTACQPRGGFLPSGADDSPVAQAGQEIPGAMCSGDPALGQRMIEAVNAARGREGKTLLESDETLTSIAQSHACDIAATGRASVAGSDGSNVVERARAAGYRACGVAQLVSAGGSPEATVGSWMLSNPHRTQLLTQLTEQIGVGATRGSDGRIWWSVVLGEDCR</sequence>
<organism evidence="2 3">
    <name type="scientific">Paracoccus alkanivorans</name>
    <dbReference type="NCBI Taxonomy" id="2116655"/>
    <lineage>
        <taxon>Bacteria</taxon>
        <taxon>Pseudomonadati</taxon>
        <taxon>Pseudomonadota</taxon>
        <taxon>Alphaproteobacteria</taxon>
        <taxon>Rhodobacterales</taxon>
        <taxon>Paracoccaceae</taxon>
        <taxon>Paracoccus</taxon>
    </lineage>
</organism>
<dbReference type="PANTHER" id="PTHR31157">
    <property type="entry name" value="SCP DOMAIN-CONTAINING PROTEIN"/>
    <property type="match status" value="1"/>
</dbReference>
<dbReference type="EMBL" id="QOKZ01000002">
    <property type="protein sequence ID" value="RMC36201.1"/>
    <property type="molecule type" value="Genomic_DNA"/>
</dbReference>
<dbReference type="CDD" id="cd05379">
    <property type="entry name" value="CAP_bacterial"/>
    <property type="match status" value="1"/>
</dbReference>
<proteinExistence type="predicted"/>
<dbReference type="PROSITE" id="PS51257">
    <property type="entry name" value="PROKAR_LIPOPROTEIN"/>
    <property type="match status" value="1"/>
</dbReference>
<dbReference type="AlphaFoldDB" id="A0A3M0MEW7"/>
<dbReference type="SUPFAM" id="SSF55797">
    <property type="entry name" value="PR-1-like"/>
    <property type="match status" value="1"/>
</dbReference>
<dbReference type="Pfam" id="PF00188">
    <property type="entry name" value="CAP"/>
    <property type="match status" value="1"/>
</dbReference>
<name>A0A3M0MEW7_9RHOB</name>
<dbReference type="Gene3D" id="3.40.33.10">
    <property type="entry name" value="CAP"/>
    <property type="match status" value="1"/>
</dbReference>
<protein>
    <submittedName>
        <fullName evidence="2">CAP domain-containing protein</fullName>
    </submittedName>
</protein>
<evidence type="ECO:0000259" key="1">
    <source>
        <dbReference type="Pfam" id="PF00188"/>
    </source>
</evidence>
<keyword evidence="3" id="KW-1185">Reference proteome</keyword>
<dbReference type="Proteomes" id="UP000273516">
    <property type="component" value="Unassembled WGS sequence"/>
</dbReference>
<accession>A0A3M0MEW7</accession>
<dbReference type="InterPro" id="IPR014044">
    <property type="entry name" value="CAP_dom"/>
</dbReference>
<gene>
    <name evidence="2" type="ORF">C9E81_05765</name>
</gene>
<dbReference type="OrthoDB" id="9811255at2"/>
<evidence type="ECO:0000313" key="2">
    <source>
        <dbReference type="EMBL" id="RMC36201.1"/>
    </source>
</evidence>
<evidence type="ECO:0000313" key="3">
    <source>
        <dbReference type="Proteomes" id="UP000273516"/>
    </source>
</evidence>
<dbReference type="PANTHER" id="PTHR31157:SF1">
    <property type="entry name" value="SCP DOMAIN-CONTAINING PROTEIN"/>
    <property type="match status" value="1"/>
</dbReference>
<reference evidence="2 3" key="1">
    <citation type="submission" date="2018-07" db="EMBL/GenBank/DDBJ databases">
        <authorList>
            <person name="Zhang Y."/>
            <person name="Wang L."/>
            <person name="Ma S."/>
        </authorList>
    </citation>
    <scope>NUCLEOTIDE SEQUENCE [LARGE SCALE GENOMIC DNA]</scope>
    <source>
        <strain evidence="2 3">4-2</strain>
    </source>
</reference>
<dbReference type="InterPro" id="IPR035940">
    <property type="entry name" value="CAP_sf"/>
</dbReference>